<dbReference type="SUPFAM" id="SSF55874">
    <property type="entry name" value="ATPase domain of HSP90 chaperone/DNA topoisomerase II/histidine kinase"/>
    <property type="match status" value="1"/>
</dbReference>
<reference evidence="3 4" key="1">
    <citation type="submission" date="2016-06" db="EMBL/GenBank/DDBJ databases">
        <authorList>
            <person name="Kjaerup R.B."/>
            <person name="Dalgaard T.S."/>
            <person name="Juul-Madsen H.R."/>
        </authorList>
    </citation>
    <scope>NUCLEOTIDE SEQUENCE [LARGE SCALE GENOMIC DNA]</scope>
    <source>
        <strain evidence="3 4">1245139.5</strain>
    </source>
</reference>
<dbReference type="PANTHER" id="PTHR35526:SF3">
    <property type="entry name" value="ANTI-SIGMA-F FACTOR RSBW"/>
    <property type="match status" value="1"/>
</dbReference>
<evidence type="ECO:0000313" key="3">
    <source>
        <dbReference type="EMBL" id="OBK10984.1"/>
    </source>
</evidence>
<dbReference type="Proteomes" id="UP000093629">
    <property type="component" value="Unassembled WGS sequence"/>
</dbReference>
<dbReference type="PANTHER" id="PTHR35526">
    <property type="entry name" value="ANTI-SIGMA-F FACTOR RSBW-RELATED"/>
    <property type="match status" value="1"/>
</dbReference>
<accession>A0A1A3MQD2</accession>
<dbReference type="RefSeq" id="WP_065160939.1">
    <property type="nucleotide sequence ID" value="NZ_LZLQ01000142.1"/>
</dbReference>
<dbReference type="GO" id="GO:0004674">
    <property type="term" value="F:protein serine/threonine kinase activity"/>
    <property type="evidence" value="ECO:0007669"/>
    <property type="project" value="UniProtKB-KW"/>
</dbReference>
<keyword evidence="1" id="KW-0723">Serine/threonine-protein kinase</keyword>
<protein>
    <submittedName>
        <fullName evidence="3">Anti-sigma regulatory factor</fullName>
    </submittedName>
</protein>
<dbReference type="InterPro" id="IPR036890">
    <property type="entry name" value="HATPase_C_sf"/>
</dbReference>
<keyword evidence="4" id="KW-1185">Reference proteome</keyword>
<dbReference type="EMBL" id="LZLQ01000142">
    <property type="protein sequence ID" value="OBK10984.1"/>
    <property type="molecule type" value="Genomic_DNA"/>
</dbReference>
<sequence>MTPLDDRSSFVRTRVAADGSNAARLRVEFRNWLDRHFALGAERFSDLVLAVSEALANVAEFAYCDLPGRGTMDMRAAYDAASDTLAVRVKDRGRWRQHKSSVDFSRGRGILLMQALADEAEISGTPQGTEVLLLWNHLTAPTS</sequence>
<dbReference type="InterPro" id="IPR050267">
    <property type="entry name" value="Anti-sigma-factor_SerPK"/>
</dbReference>
<evidence type="ECO:0000256" key="1">
    <source>
        <dbReference type="ARBA" id="ARBA00022527"/>
    </source>
</evidence>
<evidence type="ECO:0000259" key="2">
    <source>
        <dbReference type="Pfam" id="PF13581"/>
    </source>
</evidence>
<comment type="caution">
    <text evidence="3">The sequence shown here is derived from an EMBL/GenBank/DDBJ whole genome shotgun (WGS) entry which is preliminary data.</text>
</comment>
<gene>
    <name evidence="3" type="ORF">A5636_14545</name>
</gene>
<dbReference type="Gene3D" id="3.30.565.10">
    <property type="entry name" value="Histidine kinase-like ATPase, C-terminal domain"/>
    <property type="match status" value="1"/>
</dbReference>
<organism evidence="3 4">
    <name type="scientific">Mycobacterium asiaticum</name>
    <dbReference type="NCBI Taxonomy" id="1790"/>
    <lineage>
        <taxon>Bacteria</taxon>
        <taxon>Bacillati</taxon>
        <taxon>Actinomycetota</taxon>
        <taxon>Actinomycetes</taxon>
        <taxon>Mycobacteriales</taxon>
        <taxon>Mycobacteriaceae</taxon>
        <taxon>Mycobacterium</taxon>
    </lineage>
</organism>
<name>A0A1A3MQD2_MYCAS</name>
<dbReference type="OrthoDB" id="5184914at2"/>
<dbReference type="InterPro" id="IPR003594">
    <property type="entry name" value="HATPase_dom"/>
</dbReference>
<dbReference type="AlphaFoldDB" id="A0A1A3MQD2"/>
<evidence type="ECO:0000313" key="4">
    <source>
        <dbReference type="Proteomes" id="UP000093629"/>
    </source>
</evidence>
<dbReference type="Pfam" id="PF13581">
    <property type="entry name" value="HATPase_c_2"/>
    <property type="match status" value="1"/>
</dbReference>
<proteinExistence type="predicted"/>
<dbReference type="CDD" id="cd16936">
    <property type="entry name" value="HATPase_RsbW-like"/>
    <property type="match status" value="1"/>
</dbReference>
<feature type="domain" description="Histidine kinase/HSP90-like ATPase" evidence="2">
    <location>
        <begin position="16"/>
        <end position="135"/>
    </location>
</feature>
<keyword evidence="1" id="KW-0808">Transferase</keyword>
<keyword evidence="1" id="KW-0418">Kinase</keyword>